<dbReference type="InterPro" id="IPR000522">
    <property type="entry name" value="ABC_transptr_permease_BtuC"/>
</dbReference>
<evidence type="ECO:0000256" key="4">
    <source>
        <dbReference type="ARBA" id="ARBA00022475"/>
    </source>
</evidence>
<evidence type="ECO:0000313" key="10">
    <source>
        <dbReference type="EMBL" id="MET4538799.1"/>
    </source>
</evidence>
<sequence>MTDTVKRPAMTVPTAVAGAPAPTPPTGHGNRQGVRRLSGPVLAAAAGMVVLVMLSAIHLTQGTADVGPLQLLGLVTGGGTDQETAVLVASRVPRLFAGLLVGIALGVAGAALQSATRNVLASPDTLAVNAGAHFAIVAVAAFGLTLPALLSGGIAFIGGLAAAMLVLALSGGGANGNGGPIRLVLAGTALALGLHSATSALLLLFSQETTGLYAWGQGSLAQSRTDELIQFTPVILLAIAGLFLLARRMDLLGLGDDASRLAGADPRLARVGAVVLAVGLSAAAVTIAGPIGFVGLCAPAIVRLLASRLRGLGRHRALLPISGLAGAVVVIGADVLVRGLFGAQAGVEVPTGAVTTVFGAVFLVVLAMRMSDAGLSVAGDALARLRSRRFFLTVLIGLLVVLTGLLVAGALLGDAKLLLGDLVNWLTGQSGNRVSAVLGTRMPRVLAAVLAGAALALAGALIQAVSRNSLAEPGILGVSGGGGLAAILVITTVPTAGSWVITGSALGGAALSALLVFGLAFRGGLQQNRLVLIGIGVSAGLAAMITVLLVSTDPFNQTKALTWLSGSTYGRNFASVLPPLLALLVSLPVLAGMRRDLDLIAVDDDSPRVLGIGLSGSRLLLLSIAVLLTAGAVSSVGVIAFVGLVAPHGARTLVGARHSRVLPVAALIGAGTVVFADVIGRTVIAPAQIPAGIMTALVGAPYFVYLLWRSRVDRNV</sequence>
<dbReference type="CDD" id="cd06550">
    <property type="entry name" value="TM_ABC_iron-siderophores_like"/>
    <property type="match status" value="2"/>
</dbReference>
<dbReference type="GeneID" id="92751519"/>
<evidence type="ECO:0000256" key="5">
    <source>
        <dbReference type="ARBA" id="ARBA00022692"/>
    </source>
</evidence>
<dbReference type="InterPro" id="IPR037294">
    <property type="entry name" value="ABC_BtuC-like"/>
</dbReference>
<name>A0ABV2P2C9_9MICC</name>
<keyword evidence="3" id="KW-0813">Transport</keyword>
<proteinExistence type="inferred from homology"/>
<dbReference type="Pfam" id="PF01032">
    <property type="entry name" value="FecCD"/>
    <property type="match status" value="2"/>
</dbReference>
<feature type="transmembrane region" description="Helical" evidence="9">
    <location>
        <begin position="267"/>
        <end position="284"/>
    </location>
</feature>
<feature type="transmembrane region" description="Helical" evidence="9">
    <location>
        <begin position="95"/>
        <end position="114"/>
    </location>
</feature>
<evidence type="ECO:0000256" key="8">
    <source>
        <dbReference type="SAM" id="MobiDB-lite"/>
    </source>
</evidence>
<dbReference type="PANTHER" id="PTHR30472:SF37">
    <property type="entry name" value="FE(3+) DICITRATE TRANSPORT SYSTEM PERMEASE PROTEIN FECD-RELATED"/>
    <property type="match status" value="1"/>
</dbReference>
<dbReference type="Gene3D" id="1.10.3470.10">
    <property type="entry name" value="ABC transporter involved in vitamin B12 uptake, BtuC"/>
    <property type="match status" value="2"/>
</dbReference>
<evidence type="ECO:0000313" key="11">
    <source>
        <dbReference type="Proteomes" id="UP001549307"/>
    </source>
</evidence>
<evidence type="ECO:0000256" key="3">
    <source>
        <dbReference type="ARBA" id="ARBA00022448"/>
    </source>
</evidence>
<keyword evidence="6 9" id="KW-1133">Transmembrane helix</keyword>
<feature type="transmembrane region" description="Helical" evidence="9">
    <location>
        <begin position="474"/>
        <end position="493"/>
    </location>
</feature>
<dbReference type="SUPFAM" id="SSF81345">
    <property type="entry name" value="ABC transporter involved in vitamin B12 uptake, BtuC"/>
    <property type="match status" value="2"/>
</dbReference>
<feature type="transmembrane region" description="Helical" evidence="9">
    <location>
        <begin position="619"/>
        <end position="641"/>
    </location>
</feature>
<evidence type="ECO:0000256" key="1">
    <source>
        <dbReference type="ARBA" id="ARBA00004651"/>
    </source>
</evidence>
<feature type="transmembrane region" description="Helical" evidence="9">
    <location>
        <begin position="691"/>
        <end position="708"/>
    </location>
</feature>
<keyword evidence="11" id="KW-1185">Reference proteome</keyword>
<evidence type="ECO:0000256" key="9">
    <source>
        <dbReference type="SAM" id="Phobius"/>
    </source>
</evidence>
<feature type="compositionally biased region" description="Low complexity" evidence="8">
    <location>
        <begin position="8"/>
        <end position="20"/>
    </location>
</feature>
<evidence type="ECO:0000256" key="2">
    <source>
        <dbReference type="ARBA" id="ARBA00007935"/>
    </source>
</evidence>
<dbReference type="RefSeq" id="WP_354226494.1">
    <property type="nucleotide sequence ID" value="NZ_JBEPSN010000001.1"/>
</dbReference>
<organism evidence="10 11">
    <name type="scientific">Arthrobacter bambusae</name>
    <dbReference type="NCBI Taxonomy" id="1338426"/>
    <lineage>
        <taxon>Bacteria</taxon>
        <taxon>Bacillati</taxon>
        <taxon>Actinomycetota</taxon>
        <taxon>Actinomycetes</taxon>
        <taxon>Micrococcales</taxon>
        <taxon>Micrococcaceae</taxon>
        <taxon>Arthrobacter</taxon>
    </lineage>
</organism>
<feature type="transmembrane region" description="Helical" evidence="9">
    <location>
        <begin position="390"/>
        <end position="412"/>
    </location>
</feature>
<feature type="transmembrane region" description="Helical" evidence="9">
    <location>
        <begin position="228"/>
        <end position="246"/>
    </location>
</feature>
<reference evidence="10 11" key="1">
    <citation type="submission" date="2024-06" db="EMBL/GenBank/DDBJ databases">
        <title>Sorghum-associated microbial communities from plants grown in Nebraska, USA.</title>
        <authorList>
            <person name="Schachtman D."/>
        </authorList>
    </citation>
    <scope>NUCLEOTIDE SEQUENCE [LARGE SCALE GENOMIC DNA]</scope>
    <source>
        <strain evidence="10 11">3552</strain>
    </source>
</reference>
<evidence type="ECO:0000256" key="7">
    <source>
        <dbReference type="ARBA" id="ARBA00023136"/>
    </source>
</evidence>
<feature type="transmembrane region" description="Helical" evidence="9">
    <location>
        <begin position="445"/>
        <end position="462"/>
    </location>
</feature>
<feature type="transmembrane region" description="Helical" evidence="9">
    <location>
        <begin position="349"/>
        <end position="369"/>
    </location>
</feature>
<feature type="transmembrane region" description="Helical" evidence="9">
    <location>
        <begin position="126"/>
        <end position="146"/>
    </location>
</feature>
<feature type="transmembrane region" description="Helical" evidence="9">
    <location>
        <begin position="499"/>
        <end position="521"/>
    </location>
</feature>
<keyword evidence="5 9" id="KW-0812">Transmembrane</keyword>
<feature type="transmembrane region" description="Helical" evidence="9">
    <location>
        <begin position="530"/>
        <end position="552"/>
    </location>
</feature>
<keyword evidence="4" id="KW-1003">Cell membrane</keyword>
<feature type="transmembrane region" description="Helical" evidence="9">
    <location>
        <begin position="290"/>
        <end position="306"/>
    </location>
</feature>
<dbReference type="NCBIfam" id="NF007867">
    <property type="entry name" value="PRK10577.1-3"/>
    <property type="match status" value="1"/>
</dbReference>
<feature type="transmembrane region" description="Helical" evidence="9">
    <location>
        <begin position="41"/>
        <end position="59"/>
    </location>
</feature>
<dbReference type="PANTHER" id="PTHR30472">
    <property type="entry name" value="FERRIC ENTEROBACTIN TRANSPORT SYSTEM PERMEASE PROTEIN"/>
    <property type="match status" value="1"/>
</dbReference>
<accession>A0ABV2P2C9</accession>
<comment type="similarity">
    <text evidence="2">Belongs to the binding-protein-dependent transport system permease family. FecCD subfamily.</text>
</comment>
<feature type="region of interest" description="Disordered" evidence="8">
    <location>
        <begin position="1"/>
        <end position="34"/>
    </location>
</feature>
<dbReference type="Proteomes" id="UP001549307">
    <property type="component" value="Unassembled WGS sequence"/>
</dbReference>
<comment type="subcellular location">
    <subcellularLocation>
        <location evidence="1">Cell membrane</location>
        <topology evidence="1">Multi-pass membrane protein</topology>
    </subcellularLocation>
</comment>
<feature type="transmembrane region" description="Helical" evidence="9">
    <location>
        <begin position="183"/>
        <end position="205"/>
    </location>
</feature>
<feature type="transmembrane region" description="Helical" evidence="9">
    <location>
        <begin position="318"/>
        <end position="337"/>
    </location>
</feature>
<gene>
    <name evidence="10" type="ORF">ABIE37_000554</name>
</gene>
<dbReference type="EMBL" id="JBEPSN010000001">
    <property type="protein sequence ID" value="MET4538799.1"/>
    <property type="molecule type" value="Genomic_DNA"/>
</dbReference>
<feature type="transmembrane region" description="Helical" evidence="9">
    <location>
        <begin position="152"/>
        <end position="171"/>
    </location>
</feature>
<feature type="transmembrane region" description="Helical" evidence="9">
    <location>
        <begin position="661"/>
        <end position="679"/>
    </location>
</feature>
<protein>
    <submittedName>
        <fullName evidence="10">ABC-type Fe3+-siderophore transport system permease subunit</fullName>
    </submittedName>
</protein>
<keyword evidence="7 9" id="KW-0472">Membrane</keyword>
<evidence type="ECO:0000256" key="6">
    <source>
        <dbReference type="ARBA" id="ARBA00022989"/>
    </source>
</evidence>
<comment type="caution">
    <text evidence="10">The sequence shown here is derived from an EMBL/GenBank/DDBJ whole genome shotgun (WGS) entry which is preliminary data.</text>
</comment>